<organism evidence="9 10">
    <name type="scientific">Oceanisphaera ostreae</name>
    <dbReference type="NCBI Taxonomy" id="914151"/>
    <lineage>
        <taxon>Bacteria</taxon>
        <taxon>Pseudomonadati</taxon>
        <taxon>Pseudomonadota</taxon>
        <taxon>Gammaproteobacteria</taxon>
        <taxon>Aeromonadales</taxon>
        <taxon>Aeromonadaceae</taxon>
        <taxon>Oceanisphaera</taxon>
    </lineage>
</organism>
<keyword evidence="4" id="KW-0285">Flavoprotein</keyword>
<evidence type="ECO:0000256" key="5">
    <source>
        <dbReference type="ARBA" id="ARBA00022827"/>
    </source>
</evidence>
<dbReference type="SUPFAM" id="SSF51905">
    <property type="entry name" value="FAD/NAD(P)-binding domain"/>
    <property type="match status" value="1"/>
</dbReference>
<dbReference type="InterPro" id="IPR002938">
    <property type="entry name" value="FAD-bd"/>
</dbReference>
<name>A0ABW3KD94_9GAMM</name>
<keyword evidence="6" id="KW-0560">Oxidoreductase</keyword>
<dbReference type="EMBL" id="JBHTJS010000006">
    <property type="protein sequence ID" value="MFD1007094.1"/>
    <property type="molecule type" value="Genomic_DNA"/>
</dbReference>
<dbReference type="NCBIfam" id="TIGR01988">
    <property type="entry name" value="Ubi-OHases"/>
    <property type="match status" value="1"/>
</dbReference>
<sequence>MDGQQEHCDIAIVGGGMVGALSAALLAPSGLSIRVIEAREPLAFATEQAPDLRVSAISATSVRLLQQAGAWSRICAMRAWPYQCLEAAELAGFYTRFHADELECEYLGYMVENRIIQLGLWQVLAECGNVQLDCPNGLSALQQNDAGAELTLTGGQRVQAKLVLACDGAESFTRQLAGIGVTAWDYSQHCMLISIEADDLESDTTWQQFSASGPRAFLPMGPTRGSLVWYDQKDRIKTLAALDNSALAEQVKAHFPPRMGNVTVLNKGSFALRRRHANQYVKGAVVLLGDAAHTINPLAGQGVNLGFKDVALLSELIHQGLEARLDFATPERLARYQRRRRPDNLLMQSAMDVCYHTFSNNFLPLKVLRNLGLKAAEHSGPLKKRVMKYAMGL</sequence>
<accession>A0ABW3KD94</accession>
<dbReference type="PANTHER" id="PTHR43876">
    <property type="entry name" value="UBIQUINONE BIOSYNTHESIS MONOOXYGENASE COQ6, MITOCHONDRIAL"/>
    <property type="match status" value="1"/>
</dbReference>
<comment type="cofactor">
    <cofactor evidence="1">
        <name>FAD</name>
        <dbReference type="ChEBI" id="CHEBI:57692"/>
    </cofactor>
</comment>
<dbReference type="InterPro" id="IPR036188">
    <property type="entry name" value="FAD/NAD-bd_sf"/>
</dbReference>
<feature type="domain" description="FAD-binding" evidence="8">
    <location>
        <begin position="8"/>
        <end position="342"/>
    </location>
</feature>
<dbReference type="PRINTS" id="PR00420">
    <property type="entry name" value="RNGMNOXGNASE"/>
</dbReference>
<evidence type="ECO:0000256" key="4">
    <source>
        <dbReference type="ARBA" id="ARBA00022630"/>
    </source>
</evidence>
<dbReference type="Proteomes" id="UP001597048">
    <property type="component" value="Unassembled WGS sequence"/>
</dbReference>
<dbReference type="Gene3D" id="3.50.50.60">
    <property type="entry name" value="FAD/NAD(P)-binding domain"/>
    <property type="match status" value="2"/>
</dbReference>
<evidence type="ECO:0000313" key="10">
    <source>
        <dbReference type="Proteomes" id="UP001597048"/>
    </source>
</evidence>
<dbReference type="PANTHER" id="PTHR43876:SF10">
    <property type="entry name" value="3-DEMETHOXYUBIQUINOL 3-HYDROXYLASE"/>
    <property type="match status" value="1"/>
</dbReference>
<comment type="similarity">
    <text evidence="3">Belongs to the UbiH/COQ6 family.</text>
</comment>
<reference evidence="10" key="1">
    <citation type="journal article" date="2019" name="Int. J. Syst. Evol. Microbiol.">
        <title>The Global Catalogue of Microorganisms (GCM) 10K type strain sequencing project: providing services to taxonomists for standard genome sequencing and annotation.</title>
        <authorList>
            <consortium name="The Broad Institute Genomics Platform"/>
            <consortium name="The Broad Institute Genome Sequencing Center for Infectious Disease"/>
            <person name="Wu L."/>
            <person name="Ma J."/>
        </authorList>
    </citation>
    <scope>NUCLEOTIDE SEQUENCE [LARGE SCALE GENOMIC DNA]</scope>
    <source>
        <strain evidence="10">CCUG 60525</strain>
    </source>
</reference>
<evidence type="ECO:0000256" key="3">
    <source>
        <dbReference type="ARBA" id="ARBA00005349"/>
    </source>
</evidence>
<evidence type="ECO:0000256" key="1">
    <source>
        <dbReference type="ARBA" id="ARBA00001974"/>
    </source>
</evidence>
<evidence type="ECO:0000313" key="9">
    <source>
        <dbReference type="EMBL" id="MFD1007094.1"/>
    </source>
</evidence>
<protein>
    <submittedName>
        <fullName evidence="9">FAD-dependent monooxygenase</fullName>
    </submittedName>
</protein>
<keyword evidence="5" id="KW-0274">FAD</keyword>
<comment type="caution">
    <text evidence="9">The sequence shown here is derived from an EMBL/GenBank/DDBJ whole genome shotgun (WGS) entry which is preliminary data.</text>
</comment>
<dbReference type="Pfam" id="PF01494">
    <property type="entry name" value="FAD_binding_3"/>
    <property type="match status" value="1"/>
</dbReference>
<evidence type="ECO:0000256" key="2">
    <source>
        <dbReference type="ARBA" id="ARBA00004749"/>
    </source>
</evidence>
<evidence type="ECO:0000256" key="7">
    <source>
        <dbReference type="ARBA" id="ARBA00023033"/>
    </source>
</evidence>
<dbReference type="RefSeq" id="WP_379557018.1">
    <property type="nucleotide sequence ID" value="NZ_JBHTJS010000006.1"/>
</dbReference>
<dbReference type="GO" id="GO:0004497">
    <property type="term" value="F:monooxygenase activity"/>
    <property type="evidence" value="ECO:0007669"/>
    <property type="project" value="UniProtKB-KW"/>
</dbReference>
<evidence type="ECO:0000259" key="8">
    <source>
        <dbReference type="Pfam" id="PF01494"/>
    </source>
</evidence>
<evidence type="ECO:0000256" key="6">
    <source>
        <dbReference type="ARBA" id="ARBA00023002"/>
    </source>
</evidence>
<comment type="pathway">
    <text evidence="2">Cofactor biosynthesis; ubiquinone biosynthesis.</text>
</comment>
<keyword evidence="10" id="KW-1185">Reference proteome</keyword>
<dbReference type="InterPro" id="IPR051205">
    <property type="entry name" value="UbiH/COQ6_monooxygenase"/>
</dbReference>
<proteinExistence type="inferred from homology"/>
<dbReference type="InterPro" id="IPR010971">
    <property type="entry name" value="UbiH/COQ6"/>
</dbReference>
<keyword evidence="7 9" id="KW-0503">Monooxygenase</keyword>
<gene>
    <name evidence="9" type="ORF">ACFQ1C_02840</name>
</gene>